<evidence type="ECO:0000256" key="3">
    <source>
        <dbReference type="ARBA" id="ARBA00022917"/>
    </source>
</evidence>
<dbReference type="PANTHER" id="PTHR13937">
    <property type="entry name" value="EUKARYOTIC TRANSLATION INITATION FACTOR 3, SUBUNIT 8 EIF3S8 -RELATED"/>
    <property type="match status" value="1"/>
</dbReference>
<evidence type="ECO:0000256" key="2">
    <source>
        <dbReference type="ARBA" id="ARBA00022540"/>
    </source>
</evidence>
<dbReference type="GO" id="GO:0005852">
    <property type="term" value="C:eukaryotic translation initiation factor 3 complex"/>
    <property type="evidence" value="ECO:0007669"/>
    <property type="project" value="InterPro"/>
</dbReference>
<feature type="domain" description="Eukaryotic translation initiation factor 3 subunit C N-terminal" evidence="4">
    <location>
        <begin position="5"/>
        <end position="50"/>
    </location>
</feature>
<dbReference type="HOGENOM" id="CLU_2065848_0_0_1"/>
<keyword evidence="3" id="KW-0648">Protein biosynthesis</keyword>
<dbReference type="InterPro" id="IPR027516">
    <property type="entry name" value="EIF3C"/>
</dbReference>
<evidence type="ECO:0000256" key="1">
    <source>
        <dbReference type="ARBA" id="ARBA00022490"/>
    </source>
</evidence>
<evidence type="ECO:0000259" key="4">
    <source>
        <dbReference type="Pfam" id="PF05470"/>
    </source>
</evidence>
<dbReference type="AlphaFoldDB" id="F0WVW5"/>
<keyword evidence="1" id="KW-0963">Cytoplasm</keyword>
<sequence length="119" mass="13997">MQSFNYQQRDPKQEKLDRLRQVFYHMHINMELLEACHLISAILVDVASMVNRRLSYHKPPASKAFRKLFVLHERPAFQGPPEKPQDTCVWDLFRGASVSVKAREKVLQRTQSESPRSYL</sequence>
<organism evidence="5">
    <name type="scientific">Albugo laibachii Nc14</name>
    <dbReference type="NCBI Taxonomy" id="890382"/>
    <lineage>
        <taxon>Eukaryota</taxon>
        <taxon>Sar</taxon>
        <taxon>Stramenopiles</taxon>
        <taxon>Oomycota</taxon>
        <taxon>Peronosporomycetes</taxon>
        <taxon>Albuginales</taxon>
        <taxon>Albuginaceae</taxon>
        <taxon>Albugo</taxon>
    </lineage>
</organism>
<accession>F0WVW5</accession>
<protein>
    <submittedName>
        <fullName evidence="5">Eukaryotic translation initiation factor 3 subunit C putative</fullName>
    </submittedName>
</protein>
<dbReference type="InterPro" id="IPR008905">
    <property type="entry name" value="EIF3C_N_dom"/>
</dbReference>
<dbReference type="GO" id="GO:0003723">
    <property type="term" value="F:RNA binding"/>
    <property type="evidence" value="ECO:0007669"/>
    <property type="project" value="InterPro"/>
</dbReference>
<dbReference type="PANTHER" id="PTHR13937:SF0">
    <property type="entry name" value="EUKARYOTIC TRANSLATION INITIATION FACTOR 3 SUBUNIT C-RELATED"/>
    <property type="match status" value="1"/>
</dbReference>
<dbReference type="GO" id="GO:0003743">
    <property type="term" value="F:translation initiation factor activity"/>
    <property type="evidence" value="ECO:0007669"/>
    <property type="project" value="UniProtKB-KW"/>
</dbReference>
<reference evidence="5" key="1">
    <citation type="journal article" date="2011" name="PLoS Biol.">
        <title>Gene gain and loss during evolution of obligate parasitism in the white rust pathogen of Arabidopsis thaliana.</title>
        <authorList>
            <person name="Kemen E."/>
            <person name="Gardiner A."/>
            <person name="Schultz-Larsen T."/>
            <person name="Kemen A.C."/>
            <person name="Balmuth A.L."/>
            <person name="Robert-Seilaniantz A."/>
            <person name="Bailey K."/>
            <person name="Holub E."/>
            <person name="Studholme D.J."/>
            <person name="Maclean D."/>
            <person name="Jones J.D."/>
        </authorList>
    </citation>
    <scope>NUCLEOTIDE SEQUENCE</scope>
</reference>
<keyword evidence="2 5" id="KW-0396">Initiation factor</keyword>
<evidence type="ECO:0000313" key="5">
    <source>
        <dbReference type="EMBL" id="CCA25566.1"/>
    </source>
</evidence>
<gene>
    <name evidence="5" type="primary">AlNc14C305G10426</name>
    <name evidence="5" type="ORF">ALNC14_117100</name>
</gene>
<dbReference type="GO" id="GO:0031369">
    <property type="term" value="F:translation initiation factor binding"/>
    <property type="evidence" value="ECO:0007669"/>
    <property type="project" value="InterPro"/>
</dbReference>
<dbReference type="EMBL" id="FR824350">
    <property type="protein sequence ID" value="CCA25566.1"/>
    <property type="molecule type" value="Genomic_DNA"/>
</dbReference>
<name>F0WVW5_9STRA</name>
<reference evidence="5" key="2">
    <citation type="submission" date="2011-02" db="EMBL/GenBank/DDBJ databases">
        <authorList>
            <person name="MacLean D."/>
        </authorList>
    </citation>
    <scope>NUCLEOTIDE SEQUENCE</scope>
</reference>
<dbReference type="Pfam" id="PF05470">
    <property type="entry name" value="eIF-3c_N"/>
    <property type="match status" value="1"/>
</dbReference>
<proteinExistence type="predicted"/>